<proteinExistence type="predicted"/>
<evidence type="ECO:0000313" key="2">
    <source>
        <dbReference type="EMBL" id="KKN53706.1"/>
    </source>
</evidence>
<name>A0A0F9TX36_9ZZZZ</name>
<dbReference type="Pfam" id="PF18723">
    <property type="entry name" value="HMUDK_hel"/>
    <property type="match status" value="1"/>
</dbReference>
<organism evidence="2">
    <name type="scientific">marine sediment metagenome</name>
    <dbReference type="NCBI Taxonomy" id="412755"/>
    <lineage>
        <taxon>unclassified sequences</taxon>
        <taxon>metagenomes</taxon>
        <taxon>ecological metagenomes</taxon>
    </lineage>
</organism>
<dbReference type="InterPro" id="IPR040684">
    <property type="entry name" value="HMUDK_hel"/>
</dbReference>
<sequence length="296" mass="34627">MKEFKLIDAEVNEYFRTARERYRIYLRKRNGDKAPWSEDKAFQDWFFCNVFREDDKTTQWIKEHIREPHRNDPCVIWMMVACRLFNKISTLEILVNEGLFKDGDSWDRDKAEELLRDVKPLTGAGYMVHTPYGMNKLMGCLKLIDDAIEANAGRVECLRIMFRGPAGTPRLEDAHNMLLPADCFGPFMAYEVVTDLRHTRLLENAPDIMTWASIGPGAALGLSRLVGEKVSYGSVSGREAALGCMRQILERAWGDRWPSYWSIWDMRTVEHWLCEHFKYCKVALDKKRMKRKYPVR</sequence>
<feature type="domain" description="5-hmdU DNA kinase helical" evidence="1">
    <location>
        <begin position="11"/>
        <end position="286"/>
    </location>
</feature>
<accession>A0A0F9TX36</accession>
<comment type="caution">
    <text evidence="2">The sequence shown here is derived from an EMBL/GenBank/DDBJ whole genome shotgun (WGS) entry which is preliminary data.</text>
</comment>
<protein>
    <recommendedName>
        <fullName evidence="1">5-hmdU DNA kinase helical domain-containing protein</fullName>
    </recommendedName>
</protein>
<dbReference type="AlphaFoldDB" id="A0A0F9TX36"/>
<reference evidence="2" key="1">
    <citation type="journal article" date="2015" name="Nature">
        <title>Complex archaea that bridge the gap between prokaryotes and eukaryotes.</title>
        <authorList>
            <person name="Spang A."/>
            <person name="Saw J.H."/>
            <person name="Jorgensen S.L."/>
            <person name="Zaremba-Niedzwiedzka K."/>
            <person name="Martijn J."/>
            <person name="Lind A.E."/>
            <person name="van Eijk R."/>
            <person name="Schleper C."/>
            <person name="Guy L."/>
            <person name="Ettema T.J."/>
        </authorList>
    </citation>
    <scope>NUCLEOTIDE SEQUENCE</scope>
</reference>
<evidence type="ECO:0000259" key="1">
    <source>
        <dbReference type="Pfam" id="PF18723"/>
    </source>
</evidence>
<dbReference type="EMBL" id="LAZR01000959">
    <property type="protein sequence ID" value="KKN53706.1"/>
    <property type="molecule type" value="Genomic_DNA"/>
</dbReference>
<gene>
    <name evidence="2" type="ORF">LCGC14_0599610</name>
</gene>